<reference evidence="9 10" key="1">
    <citation type="journal article" date="2009" name="Nature">
        <title>Evolution of pathogenicity and sexual reproduction in eight Candida genomes.</title>
        <authorList>
            <person name="Butler G."/>
            <person name="Rasmussen M.D."/>
            <person name="Lin M.F."/>
            <person name="Santos M.A."/>
            <person name="Sakthikumar S."/>
            <person name="Munro C.A."/>
            <person name="Rheinbay E."/>
            <person name="Grabherr M."/>
            <person name="Forche A."/>
            <person name="Reedy J.L."/>
            <person name="Agrafioti I."/>
            <person name="Arnaud M.B."/>
            <person name="Bates S."/>
            <person name="Brown A.J."/>
            <person name="Brunke S."/>
            <person name="Costanzo M.C."/>
            <person name="Fitzpatrick D.A."/>
            <person name="de Groot P.W."/>
            <person name="Harris D."/>
            <person name="Hoyer L.L."/>
            <person name="Hube B."/>
            <person name="Klis F.M."/>
            <person name="Kodira C."/>
            <person name="Lennard N."/>
            <person name="Logue M.E."/>
            <person name="Martin R."/>
            <person name="Neiman A.M."/>
            <person name="Nikolaou E."/>
            <person name="Quail M.A."/>
            <person name="Quinn J."/>
            <person name="Santos M.C."/>
            <person name="Schmitzberger F.F."/>
            <person name="Sherlock G."/>
            <person name="Shah P."/>
            <person name="Silverstein K.A."/>
            <person name="Skrzypek M.S."/>
            <person name="Soll D."/>
            <person name="Staggs R."/>
            <person name="Stansfield I."/>
            <person name="Stumpf M.P."/>
            <person name="Sudbery P.E."/>
            <person name="Srikantha T."/>
            <person name="Zeng Q."/>
            <person name="Berman J."/>
            <person name="Berriman M."/>
            <person name="Heitman J."/>
            <person name="Gow N.A."/>
            <person name="Lorenz M.C."/>
            <person name="Birren B.W."/>
            <person name="Kellis M."/>
            <person name="Cuomo C.A."/>
        </authorList>
    </citation>
    <scope>NUCLEOTIDE SEQUENCE [LARGE SCALE GENOMIC DNA]</scope>
    <source>
        <strain evidence="9 10">WO-1</strain>
    </source>
</reference>
<feature type="domain" description="Conserved oligomeric Golgi complex subunit 2 N-terminal" evidence="8">
    <location>
        <begin position="27"/>
        <end position="92"/>
    </location>
</feature>
<keyword evidence="5" id="KW-0333">Golgi apparatus</keyword>
<evidence type="ECO:0000313" key="10">
    <source>
        <dbReference type="Proteomes" id="UP000001429"/>
    </source>
</evidence>
<dbReference type="AlphaFoldDB" id="C4YL86"/>
<keyword evidence="6" id="KW-0472">Membrane</keyword>
<comment type="subcellular location">
    <subcellularLocation>
        <location evidence="1">Golgi apparatus membrane</location>
        <topology evidence="1">Peripheral membrane protein</topology>
    </subcellularLocation>
</comment>
<dbReference type="EMBL" id="CM000309">
    <property type="protein sequence ID" value="EEQ43367.1"/>
    <property type="molecule type" value="Genomic_DNA"/>
</dbReference>
<dbReference type="Pfam" id="PF06148">
    <property type="entry name" value="COG2_N"/>
    <property type="match status" value="1"/>
</dbReference>
<evidence type="ECO:0000256" key="5">
    <source>
        <dbReference type="ARBA" id="ARBA00023034"/>
    </source>
</evidence>
<protein>
    <recommendedName>
        <fullName evidence="2">Conserved oligomeric Golgi complex subunit 2</fullName>
    </recommendedName>
    <alternativeName>
        <fullName evidence="7">Component of oligomeric Golgi complex 2</fullName>
    </alternativeName>
</protein>
<gene>
    <name evidence="9" type="ORF">CAWG_01603</name>
</gene>
<dbReference type="GO" id="GO:0000139">
    <property type="term" value="C:Golgi membrane"/>
    <property type="evidence" value="ECO:0007669"/>
    <property type="project" value="UniProtKB-SubCell"/>
</dbReference>
<evidence type="ECO:0000256" key="1">
    <source>
        <dbReference type="ARBA" id="ARBA00004395"/>
    </source>
</evidence>
<evidence type="ECO:0000259" key="8">
    <source>
        <dbReference type="Pfam" id="PF06148"/>
    </source>
</evidence>
<keyword evidence="3" id="KW-0813">Transport</keyword>
<evidence type="ECO:0000256" key="4">
    <source>
        <dbReference type="ARBA" id="ARBA00022927"/>
    </source>
</evidence>
<accession>C4YL86</accession>
<evidence type="ECO:0000256" key="7">
    <source>
        <dbReference type="ARBA" id="ARBA00031344"/>
    </source>
</evidence>
<proteinExistence type="predicted"/>
<dbReference type="HOGENOM" id="CLU_091755_0_0_1"/>
<dbReference type="Proteomes" id="UP000001429">
    <property type="component" value="Chromosome R"/>
</dbReference>
<evidence type="ECO:0000256" key="6">
    <source>
        <dbReference type="ARBA" id="ARBA00023136"/>
    </source>
</evidence>
<evidence type="ECO:0000313" key="9">
    <source>
        <dbReference type="EMBL" id="EEQ43367.1"/>
    </source>
</evidence>
<dbReference type="VEuPathDB" id="FungiDB:CAWG_01603"/>
<keyword evidence="4" id="KW-0653">Protein transport</keyword>
<dbReference type="GO" id="GO:0015031">
    <property type="term" value="P:protein transport"/>
    <property type="evidence" value="ECO:0007669"/>
    <property type="project" value="UniProtKB-KW"/>
</dbReference>
<evidence type="ECO:0000256" key="3">
    <source>
        <dbReference type="ARBA" id="ARBA00022448"/>
    </source>
</evidence>
<dbReference type="InterPro" id="IPR024602">
    <property type="entry name" value="COG_su2_N"/>
</dbReference>
<sequence length="281" mass="32937">MSQEFDILNGTDEFPYPTSIIQTDFKNFDSDSHEIDLFLYKNYRFSSIDSIIKELTELSTNLNQNLLDLVNDDYHDFIDLGKSINDGLDLINAIVEDLKNFEIELVNYYKKFSDLDNRLYQILQNRKFLNNLKTCIKLNLILHDQITEFDNCMNNQIQEENNIQGLNQLKTLTSLYLSINNIEIFLNKFIQLGNIDDVNNSIDNNDHDNNNGNHRVNSPFHDNYINNKIASIKLEFKSYLDQLIRKELKKKTRNSQIMIELLNIYKLIGEEKSVMSIISSK</sequence>
<name>C4YL86_CANAW</name>
<dbReference type="PaxDb" id="5476-C4YL86"/>
<keyword evidence="10" id="KW-1185">Reference proteome</keyword>
<organism evidence="9 10">
    <name type="scientific">Candida albicans (strain WO-1)</name>
    <name type="common">Yeast</name>
    <dbReference type="NCBI Taxonomy" id="294748"/>
    <lineage>
        <taxon>Eukaryota</taxon>
        <taxon>Fungi</taxon>
        <taxon>Dikarya</taxon>
        <taxon>Ascomycota</taxon>
        <taxon>Saccharomycotina</taxon>
        <taxon>Pichiomycetes</taxon>
        <taxon>Debaryomycetaceae</taxon>
        <taxon>Candida/Lodderomyces clade</taxon>
        <taxon>Candida</taxon>
    </lineage>
</organism>
<dbReference type="OrthoDB" id="332281at2759"/>
<dbReference type="OMA" id="ILHDQIT"/>
<evidence type="ECO:0000256" key="2">
    <source>
        <dbReference type="ARBA" id="ARBA00020977"/>
    </source>
</evidence>